<protein>
    <submittedName>
        <fullName evidence="1">Uncharacterized protein</fullName>
    </submittedName>
</protein>
<dbReference type="Proteomes" id="UP000291022">
    <property type="component" value="Unassembled WGS sequence"/>
</dbReference>
<reference evidence="1" key="3">
    <citation type="submission" date="2025-09" db="UniProtKB">
        <authorList>
            <consortium name="Ensembl"/>
        </authorList>
    </citation>
    <scope>IDENTIFICATION</scope>
</reference>
<dbReference type="GeneTree" id="ENSGT01030000237507"/>
<name>A0A452QUL0_URSAM</name>
<dbReference type="AlphaFoldDB" id="A0A452QUL0"/>
<dbReference type="GO" id="GO:0043248">
    <property type="term" value="P:proteasome assembly"/>
    <property type="evidence" value="ECO:0007669"/>
    <property type="project" value="InterPro"/>
</dbReference>
<evidence type="ECO:0000313" key="2">
    <source>
        <dbReference type="Proteomes" id="UP000291022"/>
    </source>
</evidence>
<dbReference type="PANTHER" id="PTHR33559">
    <property type="entry name" value="PROTEASOME ASSEMBLY CHAPERONE 4"/>
    <property type="match status" value="1"/>
</dbReference>
<evidence type="ECO:0000313" key="1">
    <source>
        <dbReference type="Ensembl" id="ENSUAMP00000009291.1"/>
    </source>
</evidence>
<sequence>MENSRDFGNWLKSFSTRLWEQLTHFRVLEWTDLDSLFPWEEVTPRLHYLATATCHRCDFVWVSTSPPRYFHTTSTGLARCLARMTDQQLVSSKLQTLTVTSHYL</sequence>
<dbReference type="Ensembl" id="ENSUAMT00000010459.1">
    <property type="protein sequence ID" value="ENSUAMP00000009291.1"/>
    <property type="gene ID" value="ENSUAMG00000007743.1"/>
</dbReference>
<dbReference type="OMA" id="RCLARMT"/>
<organism evidence="1 2">
    <name type="scientific">Ursus americanus</name>
    <name type="common">American black bear</name>
    <name type="synonym">Euarctos americanus</name>
    <dbReference type="NCBI Taxonomy" id="9643"/>
    <lineage>
        <taxon>Eukaryota</taxon>
        <taxon>Metazoa</taxon>
        <taxon>Chordata</taxon>
        <taxon>Craniata</taxon>
        <taxon>Vertebrata</taxon>
        <taxon>Euteleostomi</taxon>
        <taxon>Mammalia</taxon>
        <taxon>Eutheria</taxon>
        <taxon>Laurasiatheria</taxon>
        <taxon>Carnivora</taxon>
        <taxon>Caniformia</taxon>
        <taxon>Ursidae</taxon>
        <taxon>Ursus</taxon>
    </lineage>
</organism>
<reference evidence="1" key="2">
    <citation type="submission" date="2025-08" db="UniProtKB">
        <authorList>
            <consortium name="Ensembl"/>
        </authorList>
    </citation>
    <scope>IDENTIFICATION</scope>
</reference>
<proteinExistence type="predicted"/>
<dbReference type="STRING" id="9643.ENSUAMP00000009291"/>
<reference evidence="2" key="1">
    <citation type="submission" date="2016-06" db="EMBL/GenBank/DDBJ databases">
        <title>De novo assembly and RNA-Seq shows season-dependent expression and editing in black bear kidneys.</title>
        <authorList>
            <person name="Korstanje R."/>
            <person name="Srivastava A."/>
            <person name="Sarsani V.K."/>
            <person name="Sheehan S.M."/>
            <person name="Seger R.L."/>
            <person name="Barter M.E."/>
            <person name="Lindqvist C."/>
            <person name="Brody L.C."/>
            <person name="Mullikin J.C."/>
        </authorList>
    </citation>
    <scope>NUCLEOTIDE SEQUENCE [LARGE SCALE GENOMIC DNA]</scope>
</reference>
<accession>A0A452QUL0</accession>
<keyword evidence="2" id="KW-1185">Reference proteome</keyword>
<dbReference type="InterPro" id="IPR032157">
    <property type="entry name" value="PAC4"/>
</dbReference>
<dbReference type="PANTHER" id="PTHR33559:SF1">
    <property type="entry name" value="PROTEASOME ASSEMBLY CHAPERONE 4"/>
    <property type="match status" value="1"/>
</dbReference>